<proteinExistence type="predicted"/>
<name>A0A0N1MUT4_9GAMM</name>
<comment type="caution">
    <text evidence="1">The sequence shown here is derived from an EMBL/GenBank/DDBJ whole genome shotgun (WGS) entry which is preliminary data.</text>
</comment>
<keyword evidence="2" id="KW-1185">Reference proteome</keyword>
<reference evidence="1 2" key="1">
    <citation type="submission" date="2015-08" db="EMBL/GenBank/DDBJ databases">
        <title>Draft Genome Sequence of Pseudoalteromonas porphyrae UCD-SED14.</title>
        <authorList>
            <person name="Coil D.A."/>
            <person name="Jospin G."/>
            <person name="Lee R.D."/>
            <person name="Eisen J.A."/>
        </authorList>
    </citation>
    <scope>NUCLEOTIDE SEQUENCE [LARGE SCALE GENOMIC DNA]</scope>
    <source>
        <strain evidence="1 2">UCD-SED14</strain>
    </source>
</reference>
<dbReference type="Proteomes" id="UP000037848">
    <property type="component" value="Unassembled WGS sequence"/>
</dbReference>
<dbReference type="EMBL" id="LHPH01000007">
    <property type="protein sequence ID" value="KPH63887.1"/>
    <property type="molecule type" value="Genomic_DNA"/>
</dbReference>
<sequence length="99" mass="11189">MSANLLSQLLPKLSKINQYILEDDIDSAQSELNQLDDLLKNVFNSPTVLTEDDALFLSDFSTRLNTTVQELIQRKGVIAKKIGVHLNTQKKINVYKSIK</sequence>
<dbReference type="STRING" id="187330.AMS58_02040"/>
<accession>A0A0N1MUT4</accession>
<protein>
    <submittedName>
        <fullName evidence="1">Uncharacterized protein</fullName>
    </submittedName>
</protein>
<dbReference type="RefSeq" id="WP_054453856.1">
    <property type="nucleotide sequence ID" value="NZ_LHPH01000007.1"/>
</dbReference>
<dbReference type="OrthoDB" id="6312430at2"/>
<evidence type="ECO:0000313" key="1">
    <source>
        <dbReference type="EMBL" id="KPH63887.1"/>
    </source>
</evidence>
<dbReference type="PATRIC" id="fig|187330.3.peg.3688"/>
<dbReference type="AlphaFoldDB" id="A0A0N1MUT4"/>
<evidence type="ECO:0000313" key="2">
    <source>
        <dbReference type="Proteomes" id="UP000037848"/>
    </source>
</evidence>
<gene>
    <name evidence="1" type="ORF">ADS77_08240</name>
</gene>
<organism evidence="1 2">
    <name type="scientific">Pseudoalteromonas porphyrae</name>
    <dbReference type="NCBI Taxonomy" id="187330"/>
    <lineage>
        <taxon>Bacteria</taxon>
        <taxon>Pseudomonadati</taxon>
        <taxon>Pseudomonadota</taxon>
        <taxon>Gammaproteobacteria</taxon>
        <taxon>Alteromonadales</taxon>
        <taxon>Pseudoalteromonadaceae</taxon>
        <taxon>Pseudoalteromonas</taxon>
    </lineage>
</organism>